<feature type="domain" description="RNA polymerase III subunit RPC82-related helix-turn-helix" evidence="8">
    <location>
        <begin position="8"/>
        <end position="65"/>
    </location>
</feature>
<dbReference type="Pfam" id="PF08221">
    <property type="entry name" value="HTH_9"/>
    <property type="match status" value="1"/>
</dbReference>
<evidence type="ECO:0000256" key="4">
    <source>
        <dbReference type="ARBA" id="ARBA00023163"/>
    </source>
</evidence>
<comment type="subunit">
    <text evidence="6">Component of the RNA polymerase III (Pol III) complex consisting of 17 subunits.</text>
</comment>
<evidence type="ECO:0000259" key="7">
    <source>
        <dbReference type="Pfam" id="PF05645"/>
    </source>
</evidence>
<dbReference type="InterPro" id="IPR008806">
    <property type="entry name" value="RNA_pol_III_Rpc82_C"/>
</dbReference>
<dbReference type="InterPro" id="IPR036388">
    <property type="entry name" value="WH-like_DNA-bd_sf"/>
</dbReference>
<evidence type="ECO:0000313" key="11">
    <source>
        <dbReference type="RefSeq" id="XP_017785236.1"/>
    </source>
</evidence>
<comment type="similarity">
    <text evidence="2 6">Belongs to the eukaryotic RPC3/POLR3C RNA polymerase subunit family.</text>
</comment>
<dbReference type="GO" id="GO:0000428">
    <property type="term" value="C:DNA-directed RNA polymerase complex"/>
    <property type="evidence" value="ECO:0007669"/>
    <property type="project" value="UniProtKB-KW"/>
</dbReference>
<proteinExistence type="inferred from homology"/>
<organism evidence="10 11">
    <name type="scientific">Nicrophorus vespilloides</name>
    <name type="common">Boreal carrion beetle</name>
    <dbReference type="NCBI Taxonomy" id="110193"/>
    <lineage>
        <taxon>Eukaryota</taxon>
        <taxon>Metazoa</taxon>
        <taxon>Ecdysozoa</taxon>
        <taxon>Arthropoda</taxon>
        <taxon>Hexapoda</taxon>
        <taxon>Insecta</taxon>
        <taxon>Pterygota</taxon>
        <taxon>Neoptera</taxon>
        <taxon>Endopterygota</taxon>
        <taxon>Coleoptera</taxon>
        <taxon>Polyphaga</taxon>
        <taxon>Staphyliniformia</taxon>
        <taxon>Silphidae</taxon>
        <taxon>Nicrophorinae</taxon>
        <taxon>Nicrophorus</taxon>
    </lineage>
</organism>
<dbReference type="GeneID" id="108568572"/>
<comment type="function">
    <text evidence="6">DNA-dependent RNA polymerase catalyzes the transcription of DNA into RNA using the four ribonucleoside triphosphates as substrates. Specific core component of RNA polymerase III which synthesizes small RNAs, such as 5S rRNA and tRNAs.</text>
</comment>
<sequence>MSTQLGKVVSLILLERFGEYVETVGSCLFKKGICPLQHIRVYTQLPASKVKESLCILIKYGLVNYEANHNRTSALYTIQTSKILLMLRYPKYIRFMKTKFGDEAEIILEELLQSGYCTVSDLIIRTYNRMGKDDQTPTPLVDIRDKIEAMITARYLMRIKLPKIEEAVPELVRNVQDMYKMPEVELSQLSKKQSGEPNVIMKDTGIFWQINHDRFHEDMRDKLIESAIENKFDASAAEIIRVMLQQMYIRTEAWADTTNPIPILEVKDIIKKLHPNSDKVAFFDNYINIIEQDSSNIIRKAGEASGGSFQIQMKDIFTQLTWETIQQIVLEKFDSKAARIFCLVKNKSYIEPDQIQKMAMIPAKESKKLTYELLEENFLQVQELKKAPASSGPAKSFILFHIDLSQVVRMVLELCYKSLYNILTRRNHEKIVNKRLIDKKHRVDTIALSMKTQGASEEQLGDIDEMITPPEKEMLTVIEGTMRKLNTIELEIDETIFLLNTYLAYE</sequence>
<dbReference type="InterPro" id="IPR013197">
    <property type="entry name" value="RNA_pol_III_RPC82-rel_HTH"/>
</dbReference>
<feature type="domain" description="DNA-directed RNA polymerase III subunit RPC3 winged-helix" evidence="9">
    <location>
        <begin position="325"/>
        <end position="402"/>
    </location>
</feature>
<protein>
    <recommendedName>
        <fullName evidence="6">DNA-directed RNA polymerase III subunit RPC3</fullName>
        <shortName evidence="6">RNA polymerase III subunit C3</shortName>
    </recommendedName>
</protein>
<dbReference type="Gene3D" id="1.10.10.10">
    <property type="entry name" value="Winged helix-like DNA-binding domain superfamily/Winged helix DNA-binding domain"/>
    <property type="match status" value="4"/>
</dbReference>
<dbReference type="PANTHER" id="PTHR12949">
    <property type="entry name" value="RNA POLYMERASE III DNA DIRECTED -RELATED"/>
    <property type="match status" value="1"/>
</dbReference>
<feature type="domain" description="RNA polymerase III Rpc82 C -terminal" evidence="7">
    <location>
        <begin position="162"/>
        <end position="320"/>
    </location>
</feature>
<name>A0ABM1NEI6_NICVS</name>
<evidence type="ECO:0000256" key="3">
    <source>
        <dbReference type="ARBA" id="ARBA00022478"/>
    </source>
</evidence>
<evidence type="ECO:0000256" key="1">
    <source>
        <dbReference type="ARBA" id="ARBA00004123"/>
    </source>
</evidence>
<comment type="subcellular location">
    <subcellularLocation>
        <location evidence="1 6">Nucleus</location>
    </subcellularLocation>
</comment>
<dbReference type="Pfam" id="PF22536">
    <property type="entry name" value="WHD_POLR3C"/>
    <property type="match status" value="1"/>
</dbReference>
<evidence type="ECO:0000259" key="8">
    <source>
        <dbReference type="Pfam" id="PF08221"/>
    </source>
</evidence>
<evidence type="ECO:0000313" key="10">
    <source>
        <dbReference type="Proteomes" id="UP000695000"/>
    </source>
</evidence>
<keyword evidence="10" id="KW-1185">Reference proteome</keyword>
<dbReference type="PANTHER" id="PTHR12949:SF0">
    <property type="entry name" value="DNA-DIRECTED RNA POLYMERASE III SUBUNIT RPC3"/>
    <property type="match status" value="1"/>
</dbReference>
<dbReference type="Proteomes" id="UP000695000">
    <property type="component" value="Unplaced"/>
</dbReference>
<dbReference type="InterPro" id="IPR055207">
    <property type="entry name" value="POLR3C_WHD"/>
</dbReference>
<dbReference type="Pfam" id="PF20912">
    <property type="entry name" value="RPC3_helical"/>
    <property type="match status" value="1"/>
</dbReference>
<reference evidence="11" key="1">
    <citation type="submission" date="2025-08" db="UniProtKB">
        <authorList>
            <consortium name="RefSeq"/>
        </authorList>
    </citation>
    <scope>IDENTIFICATION</scope>
    <source>
        <tissue evidence="11">Whole Larva</tissue>
    </source>
</reference>
<dbReference type="Gene3D" id="6.10.140.1450">
    <property type="match status" value="1"/>
</dbReference>
<dbReference type="InterPro" id="IPR039748">
    <property type="entry name" value="RPC3"/>
</dbReference>
<dbReference type="RefSeq" id="XP_017785236.1">
    <property type="nucleotide sequence ID" value="XM_017929747.1"/>
</dbReference>
<evidence type="ECO:0000256" key="6">
    <source>
        <dbReference type="RuleBase" id="RU367076"/>
    </source>
</evidence>
<evidence type="ECO:0000256" key="5">
    <source>
        <dbReference type="ARBA" id="ARBA00023242"/>
    </source>
</evidence>
<dbReference type="Pfam" id="PF05645">
    <property type="entry name" value="RNA_pol_Rpc82"/>
    <property type="match status" value="1"/>
</dbReference>
<keyword evidence="4 6" id="KW-0804">Transcription</keyword>
<keyword evidence="3 6" id="KW-0240">DNA-directed RNA polymerase</keyword>
<accession>A0ABM1NEI6</accession>
<gene>
    <name evidence="11" type="primary">LOC108568572</name>
</gene>
<evidence type="ECO:0000256" key="2">
    <source>
        <dbReference type="ARBA" id="ARBA00007206"/>
    </source>
</evidence>
<evidence type="ECO:0000259" key="9">
    <source>
        <dbReference type="Pfam" id="PF22536"/>
    </source>
</evidence>
<keyword evidence="5 6" id="KW-0539">Nucleus</keyword>